<organism evidence="1 2">
    <name type="scientific">Avena sativa</name>
    <name type="common">Oat</name>
    <dbReference type="NCBI Taxonomy" id="4498"/>
    <lineage>
        <taxon>Eukaryota</taxon>
        <taxon>Viridiplantae</taxon>
        <taxon>Streptophyta</taxon>
        <taxon>Embryophyta</taxon>
        <taxon>Tracheophyta</taxon>
        <taxon>Spermatophyta</taxon>
        <taxon>Magnoliopsida</taxon>
        <taxon>Liliopsida</taxon>
        <taxon>Poales</taxon>
        <taxon>Poaceae</taxon>
        <taxon>BOP clade</taxon>
        <taxon>Pooideae</taxon>
        <taxon>Poodae</taxon>
        <taxon>Poeae</taxon>
        <taxon>Poeae Chloroplast Group 1 (Aveneae type)</taxon>
        <taxon>Aveninae</taxon>
        <taxon>Avena</taxon>
    </lineage>
</organism>
<reference evidence="1" key="2">
    <citation type="submission" date="2025-09" db="UniProtKB">
        <authorList>
            <consortium name="EnsemblPlants"/>
        </authorList>
    </citation>
    <scope>IDENTIFICATION</scope>
</reference>
<accession>A0ACD5WXS0</accession>
<evidence type="ECO:0000313" key="2">
    <source>
        <dbReference type="Proteomes" id="UP001732700"/>
    </source>
</evidence>
<evidence type="ECO:0000313" key="1">
    <source>
        <dbReference type="EnsemblPlants" id="AVESA.00010b.r2.4CG1296320.1.CDS.1"/>
    </source>
</evidence>
<proteinExistence type="predicted"/>
<protein>
    <submittedName>
        <fullName evidence="1">Uncharacterized protein</fullName>
    </submittedName>
</protein>
<sequence length="359" mass="39276">MSNSCLPFIGNLLFGGGLTASAIVAPPAVSGSHIIKIDGYSRTKGLGNGQYILSETFNAGGHSWRLAYYPNGYGSGDSQCISTYLRLDHSNAADKVRAQFKISLLDQDGQPVPLYSRCSSHICAFSATSSWGFGQFIQRKDLEKSLSLRDEVFCIRCDVTVIKAVFTEPIPPPLVVPPSNMHQHLAQLLFASDATDVTFEVGAETFPAHRCILAARSSVFKAELLGLMKENTASCIQINMEADVFKALLHFIYTDSLPEMDEDDTIAMCQHLLVAADRYNLERLKLICEDKLCNRICKRTAATTLALAEQHGCHTLKKVCFKFLTSPGKLKAVMASDGYQHLTSSCPSVVQELLTKLAP</sequence>
<name>A0ACD5WXS0_AVESA</name>
<reference evidence="1" key="1">
    <citation type="submission" date="2021-05" db="EMBL/GenBank/DDBJ databases">
        <authorList>
            <person name="Scholz U."/>
            <person name="Mascher M."/>
            <person name="Fiebig A."/>
        </authorList>
    </citation>
    <scope>NUCLEOTIDE SEQUENCE [LARGE SCALE GENOMIC DNA]</scope>
</reference>
<dbReference type="EnsemblPlants" id="AVESA.00010b.r2.4CG1296320.1">
    <property type="protein sequence ID" value="AVESA.00010b.r2.4CG1296320.1.CDS.1"/>
    <property type="gene ID" value="AVESA.00010b.r2.4CG1296320"/>
</dbReference>
<keyword evidence="2" id="KW-1185">Reference proteome</keyword>
<dbReference type="Proteomes" id="UP001732700">
    <property type="component" value="Chromosome 4C"/>
</dbReference>